<sequence>MHQKTAKSSPACAACKYHRRKCEPNCPLAPYFPAHLHNDFLHAHRLFGVSNIVKMTANLQPHQKNIAMTSIIYQANVRAIDPVGGCYRIICDLQRQIDFAAAQLQMVRTQIAFSKTQLANQMNPADGANSAPQWITIDGYDDDFELYDAGLRALVPTVECQQQGVHHFQEPLREQEQKGVVPKAEQVYEVFDSRTVKAEADESPSFSSQLREKRGFADVTQIVGGFHEREVGSIPCSNKIASSKKMSSQSSRSKRLT</sequence>
<dbReference type="EMBL" id="BPVZ01000015">
    <property type="protein sequence ID" value="GKV00133.1"/>
    <property type="molecule type" value="Genomic_DNA"/>
</dbReference>
<evidence type="ECO:0000313" key="5">
    <source>
        <dbReference type="Proteomes" id="UP001054252"/>
    </source>
</evidence>
<reference evidence="4 5" key="1">
    <citation type="journal article" date="2021" name="Commun. Biol.">
        <title>The genome of Shorea leprosula (Dipterocarpaceae) highlights the ecological relevance of drought in aseasonal tropical rainforests.</title>
        <authorList>
            <person name="Ng K.K.S."/>
            <person name="Kobayashi M.J."/>
            <person name="Fawcett J.A."/>
            <person name="Hatakeyama M."/>
            <person name="Paape T."/>
            <person name="Ng C.H."/>
            <person name="Ang C.C."/>
            <person name="Tnah L.H."/>
            <person name="Lee C.T."/>
            <person name="Nishiyama T."/>
            <person name="Sese J."/>
            <person name="O'Brien M.J."/>
            <person name="Copetti D."/>
            <person name="Mohd Noor M.I."/>
            <person name="Ong R.C."/>
            <person name="Putra M."/>
            <person name="Sireger I.Z."/>
            <person name="Indrioko S."/>
            <person name="Kosugi Y."/>
            <person name="Izuno A."/>
            <person name="Isagi Y."/>
            <person name="Lee S.L."/>
            <person name="Shimizu K.K."/>
        </authorList>
    </citation>
    <scope>NUCLEOTIDE SEQUENCE [LARGE SCALE GENOMIC DNA]</scope>
    <source>
        <strain evidence="4">214</strain>
    </source>
</reference>
<dbReference type="Proteomes" id="UP001054252">
    <property type="component" value="Unassembled WGS sequence"/>
</dbReference>
<feature type="region of interest" description="Disordered" evidence="2">
    <location>
        <begin position="237"/>
        <end position="257"/>
    </location>
</feature>
<dbReference type="PANTHER" id="PTHR31301:SF186">
    <property type="entry name" value="OS09G0364100 PROTEIN"/>
    <property type="match status" value="1"/>
</dbReference>
<dbReference type="PANTHER" id="PTHR31301">
    <property type="entry name" value="LOB DOMAIN-CONTAINING PROTEIN 4-RELATED"/>
    <property type="match status" value="1"/>
</dbReference>
<comment type="similarity">
    <text evidence="1">Belongs to the LOB domain-containing protein family.</text>
</comment>
<protein>
    <recommendedName>
        <fullName evidence="3">LOB domain-containing protein</fullName>
    </recommendedName>
</protein>
<evidence type="ECO:0000259" key="3">
    <source>
        <dbReference type="PROSITE" id="PS50891"/>
    </source>
</evidence>
<organism evidence="4 5">
    <name type="scientific">Rubroshorea leprosula</name>
    <dbReference type="NCBI Taxonomy" id="152421"/>
    <lineage>
        <taxon>Eukaryota</taxon>
        <taxon>Viridiplantae</taxon>
        <taxon>Streptophyta</taxon>
        <taxon>Embryophyta</taxon>
        <taxon>Tracheophyta</taxon>
        <taxon>Spermatophyta</taxon>
        <taxon>Magnoliopsida</taxon>
        <taxon>eudicotyledons</taxon>
        <taxon>Gunneridae</taxon>
        <taxon>Pentapetalae</taxon>
        <taxon>rosids</taxon>
        <taxon>malvids</taxon>
        <taxon>Malvales</taxon>
        <taxon>Dipterocarpaceae</taxon>
        <taxon>Rubroshorea</taxon>
    </lineage>
</organism>
<evidence type="ECO:0000256" key="1">
    <source>
        <dbReference type="ARBA" id="ARBA00005474"/>
    </source>
</evidence>
<keyword evidence="5" id="KW-1185">Reference proteome</keyword>
<dbReference type="PROSITE" id="PS50891">
    <property type="entry name" value="LOB"/>
    <property type="match status" value="1"/>
</dbReference>
<name>A0AAV5IP98_9ROSI</name>
<comment type="caution">
    <text evidence="4">The sequence shown here is derived from an EMBL/GenBank/DDBJ whole genome shotgun (WGS) entry which is preliminary data.</text>
</comment>
<dbReference type="AlphaFoldDB" id="A0AAV5IP98"/>
<accession>A0AAV5IP98</accession>
<proteinExistence type="inferred from homology"/>
<feature type="domain" description="LOB" evidence="3">
    <location>
        <begin position="10"/>
        <end position="111"/>
    </location>
</feature>
<dbReference type="Pfam" id="PF03195">
    <property type="entry name" value="LOB"/>
    <property type="match status" value="1"/>
</dbReference>
<dbReference type="InterPro" id="IPR004883">
    <property type="entry name" value="LOB"/>
</dbReference>
<evidence type="ECO:0000256" key="2">
    <source>
        <dbReference type="SAM" id="MobiDB-lite"/>
    </source>
</evidence>
<evidence type="ECO:0000313" key="4">
    <source>
        <dbReference type="EMBL" id="GKV00133.1"/>
    </source>
</evidence>
<gene>
    <name evidence="4" type="ORF">SLEP1_g12877</name>
</gene>